<evidence type="ECO:0000313" key="1">
    <source>
        <dbReference type="EMBL" id="CAF4308849.1"/>
    </source>
</evidence>
<sequence length="505" mass="57751">QYKPSSSTPSQLEETIREFMCRDDVSKLCPDKNKHINHHHIRYRLNHLTVLHQQFELETKIDIDYHTFRHYVPSFIIKPKVDDWGACLCINCLNPQLKFDKLHQLKSAKPILKQLLKSMSVDLNEVLNHQESTKQLKDALIISKKVSSVASMEDFIKQFSVEFDNLEHHLHRVHQQFKAAKQANSMHNNQMILQPYFIDEIQRSTTIKLFTYDKSDVDETKQQLPSSLKTVKGTGELHEIIAQPTGLIFGKKISDQEQQSLHDAAMNDDVEMNDLIIDKISKSNTNITDKIFETPSTTNNRDSHIDCSSNQIIRKSIDNQETPKASASCHLKSNTDGRHNLYRNSARVNYLKNQSKRQKLYDEHLKKIADSYKNGDLVGIAINRVDRTNCDPKIMPCIIEKRLSNTNNIIYSLISAYGRIATSFPVHQLIPMSCSKPLELQNVNFETVPTVSLVQASKMFARGNATATCDCKTKCIKKTCPCRRASVACSTKCHPKRGKCKNVEE</sequence>
<comment type="caution">
    <text evidence="1">The sequence shown here is derived from an EMBL/GenBank/DDBJ whole genome shotgun (WGS) entry which is preliminary data.</text>
</comment>
<reference evidence="1" key="1">
    <citation type="submission" date="2021-02" db="EMBL/GenBank/DDBJ databases">
        <authorList>
            <person name="Nowell W R."/>
        </authorList>
    </citation>
    <scope>NUCLEOTIDE SEQUENCE</scope>
</reference>
<dbReference type="EMBL" id="CAJOBG010016754">
    <property type="protein sequence ID" value="CAF4308849.1"/>
    <property type="molecule type" value="Genomic_DNA"/>
</dbReference>
<dbReference type="Proteomes" id="UP000663866">
    <property type="component" value="Unassembled WGS sequence"/>
</dbReference>
<keyword evidence="2" id="KW-1185">Reference proteome</keyword>
<evidence type="ECO:0000313" key="2">
    <source>
        <dbReference type="Proteomes" id="UP000663866"/>
    </source>
</evidence>
<dbReference type="AlphaFoldDB" id="A0A820ILN2"/>
<evidence type="ECO:0008006" key="3">
    <source>
        <dbReference type="Google" id="ProtNLM"/>
    </source>
</evidence>
<accession>A0A820ILN2</accession>
<proteinExistence type="predicted"/>
<feature type="non-terminal residue" evidence="1">
    <location>
        <position position="1"/>
    </location>
</feature>
<gene>
    <name evidence="1" type="ORF">OVN521_LOCUS31580</name>
</gene>
<protein>
    <recommendedName>
        <fullName evidence="3">Tesmin/TSO1-like CXC domain-containing protein</fullName>
    </recommendedName>
</protein>
<organism evidence="1 2">
    <name type="scientific">Rotaria magnacalcarata</name>
    <dbReference type="NCBI Taxonomy" id="392030"/>
    <lineage>
        <taxon>Eukaryota</taxon>
        <taxon>Metazoa</taxon>
        <taxon>Spiralia</taxon>
        <taxon>Gnathifera</taxon>
        <taxon>Rotifera</taxon>
        <taxon>Eurotatoria</taxon>
        <taxon>Bdelloidea</taxon>
        <taxon>Philodinida</taxon>
        <taxon>Philodinidae</taxon>
        <taxon>Rotaria</taxon>
    </lineage>
</organism>
<name>A0A820ILN2_9BILA</name>